<dbReference type="InterPro" id="IPR008930">
    <property type="entry name" value="Terpenoid_cyclase/PrenylTrfase"/>
</dbReference>
<dbReference type="EMBL" id="DVJP01000023">
    <property type="protein sequence ID" value="HIS75729.1"/>
    <property type="molecule type" value="Genomic_DNA"/>
</dbReference>
<sequence length="655" mass="75677">MLEQIIQNSVFSCYSGGWGQVPEGAAPEIGWKKIPVSRGECLLASVSLKLGAPIDLSGFRVSLQLPEDFSCVHVPQLAPLDNMVISEQVFRSPAMIWESRTEQLALIPNLRELEAPHPIPFIMDSDQRTRQMYYGVGNHEETRHVYHILNGKTTHMTGELKFSFYLLLLPKPESPRDFRGVSGFLWDTFGQGIAKAACDPASLTPYVHHVYEWAFDRWKDLCWQEFTLNGSQVGGVVFIVTAKQKKGLGQENAWREPKSIWNQAWFSCMRSAWGYAKWGERMGRPDWREKAEKALGFTLSAPQKEGLFPGYYAADEQNSLQNGRWVWSPPRRPEGHENYVHLLDSSWTCYWLLRWYLDIEPKAEILDYVENYLNALLSFQQPDGSFPAWVETDTREFSPYLRHSPETAAHIMLMLEWLKVRPNKQVQESALKAAEFLEADILPNGKWEDFETYWSCSGQWEEKQYGKRDRKTGLYSQCNFGMYWCAEAFLGLAQLTGEPKFLDAGERALAEISLYQQLIRPDFSLVETVGGFGVMNTDNEWNDARQSLFALTYLRYYRQTGRKEYLLRAQAAMKASFYMMYCPENPETKRCYELAHPFFDEQEYGFMMENYNHRDKRSKHGIGEFTIFDWGNGAACSSLAEFIPAYESLRTEETQ</sequence>
<dbReference type="AlphaFoldDB" id="A0A9D1JYN2"/>
<reference evidence="1" key="1">
    <citation type="submission" date="2020-10" db="EMBL/GenBank/DDBJ databases">
        <authorList>
            <person name="Gilroy R."/>
        </authorList>
    </citation>
    <scope>NUCLEOTIDE SEQUENCE</scope>
    <source>
        <strain evidence="1">CHK199-13235</strain>
    </source>
</reference>
<reference evidence="1" key="2">
    <citation type="journal article" date="2021" name="PeerJ">
        <title>Extensive microbial diversity within the chicken gut microbiome revealed by metagenomics and culture.</title>
        <authorList>
            <person name="Gilroy R."/>
            <person name="Ravi A."/>
            <person name="Getino M."/>
            <person name="Pursley I."/>
            <person name="Horton D.L."/>
            <person name="Alikhan N.F."/>
            <person name="Baker D."/>
            <person name="Gharbi K."/>
            <person name="Hall N."/>
            <person name="Watson M."/>
            <person name="Adriaenssens E.M."/>
            <person name="Foster-Nyarko E."/>
            <person name="Jarju S."/>
            <person name="Secka A."/>
            <person name="Antonio M."/>
            <person name="Oren A."/>
            <person name="Chaudhuri R.R."/>
            <person name="La Ragione R."/>
            <person name="Hildebrand F."/>
            <person name="Pallen M.J."/>
        </authorList>
    </citation>
    <scope>NUCLEOTIDE SEQUENCE</scope>
    <source>
        <strain evidence="1">CHK199-13235</strain>
    </source>
</reference>
<proteinExistence type="predicted"/>
<dbReference type="Gene3D" id="1.50.10.20">
    <property type="match status" value="1"/>
</dbReference>
<accession>A0A9D1JYN2</accession>
<name>A0A9D1JYN2_9FIRM</name>
<organism evidence="1 2">
    <name type="scientific">Candidatus Merdivicinus excrementipullorum</name>
    <dbReference type="NCBI Taxonomy" id="2840867"/>
    <lineage>
        <taxon>Bacteria</taxon>
        <taxon>Bacillati</taxon>
        <taxon>Bacillota</taxon>
        <taxon>Clostridia</taxon>
        <taxon>Eubacteriales</taxon>
        <taxon>Oscillospiraceae</taxon>
        <taxon>Oscillospiraceae incertae sedis</taxon>
        <taxon>Candidatus Merdivicinus</taxon>
    </lineage>
</organism>
<dbReference type="Proteomes" id="UP000824002">
    <property type="component" value="Unassembled WGS sequence"/>
</dbReference>
<dbReference type="SUPFAM" id="SSF48239">
    <property type="entry name" value="Terpenoid cyclases/Protein prenyltransferases"/>
    <property type="match status" value="1"/>
</dbReference>
<protein>
    <submittedName>
        <fullName evidence="1">Uncharacterized protein</fullName>
    </submittedName>
</protein>
<evidence type="ECO:0000313" key="2">
    <source>
        <dbReference type="Proteomes" id="UP000824002"/>
    </source>
</evidence>
<comment type="caution">
    <text evidence="1">The sequence shown here is derived from an EMBL/GenBank/DDBJ whole genome shotgun (WGS) entry which is preliminary data.</text>
</comment>
<evidence type="ECO:0000313" key="1">
    <source>
        <dbReference type="EMBL" id="HIS75729.1"/>
    </source>
</evidence>
<gene>
    <name evidence="1" type="ORF">IAB51_02865</name>
</gene>